<reference evidence="1" key="1">
    <citation type="submission" date="2020-05" db="EMBL/GenBank/DDBJ databases">
        <authorList>
            <person name="Chiriac C."/>
            <person name="Salcher M."/>
            <person name="Ghai R."/>
            <person name="Kavagutti S V."/>
        </authorList>
    </citation>
    <scope>NUCLEOTIDE SEQUENCE</scope>
</reference>
<sequence length="367" mass="37868">MTNPWTVAGPRARAAAVAALAMVVLVATLLVGMVIGRSSVTVAAVPTAVEPTVVVQEPDAQPLPVVGAVMPAAGPLAVFTADPGLANDRGRATGYRVVDTDIDRRALAEVLAETFGVEGRVVAETTGDWRVGSANGPSIVVKGDAEASWLFSDPTIGDLGRVPAREAALETARTLLGELGVDLAGIDWQVDAATPRTTVIAWQTINDRRTQLAWRVSIGRRGAITAVSGFAGTLQPVPGYPVLGAAAAVRRSAQPGWSAFGPTPVAVEFAAPEAPAEPESAFTATSPTFVGRPVAVATLRELVVTEAELGLAEFTQPSGEVLILPAYLLTADDGSRWSLLAIADAYVSFQPPTTPPTPAVSSSIRAN</sequence>
<evidence type="ECO:0000313" key="1">
    <source>
        <dbReference type="EMBL" id="CAB4999681.1"/>
    </source>
</evidence>
<name>A0A6J7P3A7_9ZZZZ</name>
<proteinExistence type="predicted"/>
<dbReference type="AlphaFoldDB" id="A0A6J7P3A7"/>
<organism evidence="1">
    <name type="scientific">freshwater metagenome</name>
    <dbReference type="NCBI Taxonomy" id="449393"/>
    <lineage>
        <taxon>unclassified sequences</taxon>
        <taxon>metagenomes</taxon>
        <taxon>ecological metagenomes</taxon>
    </lineage>
</organism>
<dbReference type="EMBL" id="CAFBOM010000280">
    <property type="protein sequence ID" value="CAB4999681.1"/>
    <property type="molecule type" value="Genomic_DNA"/>
</dbReference>
<accession>A0A6J7P3A7</accession>
<gene>
    <name evidence="1" type="ORF">UFOPK3957_01498</name>
</gene>
<protein>
    <submittedName>
        <fullName evidence="1">Unannotated protein</fullName>
    </submittedName>
</protein>